<evidence type="ECO:0000259" key="2">
    <source>
        <dbReference type="Pfam" id="PF13622"/>
    </source>
</evidence>
<name>A0A346Y4V8_9ACTN</name>
<evidence type="ECO:0000313" key="4">
    <source>
        <dbReference type="EMBL" id="AXV09505.1"/>
    </source>
</evidence>
<proteinExistence type="predicted"/>
<evidence type="ECO:0000256" key="1">
    <source>
        <dbReference type="SAM" id="MobiDB-lite"/>
    </source>
</evidence>
<dbReference type="KEGG" id="euz:DVS28_a4848"/>
<sequence>MDTSTLVEGLAEATAVRPHEGGLRAEVVPGWDVFGIPHGGYLMGIAARGALVATELPDVMSITTHFTRKASFGPMDIEVVEVGGSRRFTTVAVHGRQGGELVTTSLVLLADRDSFDGPRWTNRNGRAASEDQLTPAAGSPGFEATPAVAHRLGLRLLREDAGFWEGRATGEGLIRGLVDPPSGEVADQVLAIVAADVTPPALWNALGPTGWVPTVELSAQLRARPAPGPLWVVARTTDVGDGFTDEEAEVHDSTGRLILHSNQHARYSQPGG</sequence>
<protein>
    <submittedName>
        <fullName evidence="4">TesB-like acyl-CoA thioesterase 3</fullName>
    </submittedName>
</protein>
<dbReference type="SUPFAM" id="SSF54637">
    <property type="entry name" value="Thioesterase/thiol ester dehydrase-isomerase"/>
    <property type="match status" value="2"/>
</dbReference>
<dbReference type="PANTHER" id="PTHR38110">
    <property type="entry name" value="CHROMOSOME 23, WHOLE GENOME SHOTGUN SEQUENCE"/>
    <property type="match status" value="1"/>
</dbReference>
<dbReference type="Pfam" id="PF20789">
    <property type="entry name" value="4HBT_3C"/>
    <property type="match status" value="1"/>
</dbReference>
<dbReference type="PANTHER" id="PTHR38110:SF1">
    <property type="entry name" value="THIOESTERASE DOMAIN-CONTAINING PROTEIN"/>
    <property type="match status" value="1"/>
</dbReference>
<dbReference type="RefSeq" id="WP_114593679.1">
    <property type="nucleotide sequence ID" value="NZ_CP031165.1"/>
</dbReference>
<dbReference type="InterPro" id="IPR049450">
    <property type="entry name" value="ACOT8-like_C"/>
</dbReference>
<feature type="domain" description="Acyl-CoA thioesterase-like C-terminal" evidence="3">
    <location>
        <begin position="135"/>
        <end position="265"/>
    </location>
</feature>
<feature type="region of interest" description="Disordered" evidence="1">
    <location>
        <begin position="119"/>
        <end position="141"/>
    </location>
</feature>
<keyword evidence="5" id="KW-1185">Reference proteome</keyword>
<dbReference type="Proteomes" id="UP000264006">
    <property type="component" value="Chromosome"/>
</dbReference>
<reference evidence="4 5" key="1">
    <citation type="submission" date="2018-09" db="EMBL/GenBank/DDBJ databases">
        <title>Complete genome sequence of Euzebya sp. DY32-46 isolated from seawater of Pacific Ocean.</title>
        <authorList>
            <person name="Xu L."/>
            <person name="Wu Y.-H."/>
            <person name="Xu X.-W."/>
        </authorList>
    </citation>
    <scope>NUCLEOTIDE SEQUENCE [LARGE SCALE GENOMIC DNA]</scope>
    <source>
        <strain evidence="4 5">DY32-46</strain>
    </source>
</reference>
<dbReference type="AlphaFoldDB" id="A0A346Y4V8"/>
<dbReference type="InterPro" id="IPR052389">
    <property type="entry name" value="Sec_Metab_Biosynth-Assoc"/>
</dbReference>
<organism evidence="4 5">
    <name type="scientific">Euzebya pacifica</name>
    <dbReference type="NCBI Taxonomy" id="1608957"/>
    <lineage>
        <taxon>Bacteria</taxon>
        <taxon>Bacillati</taxon>
        <taxon>Actinomycetota</taxon>
        <taxon>Nitriliruptoria</taxon>
        <taxon>Euzebyales</taxon>
    </lineage>
</organism>
<dbReference type="Pfam" id="PF13622">
    <property type="entry name" value="4HBT_3"/>
    <property type="match status" value="1"/>
</dbReference>
<dbReference type="EMBL" id="CP031165">
    <property type="protein sequence ID" value="AXV09505.1"/>
    <property type="molecule type" value="Genomic_DNA"/>
</dbReference>
<dbReference type="InterPro" id="IPR042171">
    <property type="entry name" value="Acyl-CoA_hotdog"/>
</dbReference>
<dbReference type="OrthoDB" id="5418286at2"/>
<gene>
    <name evidence="4" type="ORF">DVS28_a4848</name>
</gene>
<feature type="domain" description="Acyl-CoA thioesterase-like N-terminal HotDog" evidence="2">
    <location>
        <begin position="29"/>
        <end position="107"/>
    </location>
</feature>
<accession>A0A346Y4V8</accession>
<evidence type="ECO:0000313" key="5">
    <source>
        <dbReference type="Proteomes" id="UP000264006"/>
    </source>
</evidence>
<dbReference type="Gene3D" id="2.40.160.210">
    <property type="entry name" value="Acyl-CoA thioesterase, double hotdog domain"/>
    <property type="match status" value="1"/>
</dbReference>
<dbReference type="InterPro" id="IPR049449">
    <property type="entry name" value="TesB_ACOT8-like_N"/>
</dbReference>
<dbReference type="InterPro" id="IPR029069">
    <property type="entry name" value="HotDog_dom_sf"/>
</dbReference>
<evidence type="ECO:0000259" key="3">
    <source>
        <dbReference type="Pfam" id="PF20789"/>
    </source>
</evidence>